<keyword evidence="2" id="KW-1185">Reference proteome</keyword>
<name>A0A1H1YWV6_9ACTN</name>
<evidence type="ECO:0000313" key="2">
    <source>
        <dbReference type="Proteomes" id="UP000199103"/>
    </source>
</evidence>
<dbReference type="OrthoDB" id="5144898at2"/>
<dbReference type="Proteomes" id="UP000199103">
    <property type="component" value="Chromosome I"/>
</dbReference>
<dbReference type="EMBL" id="LT629772">
    <property type="protein sequence ID" value="SDT25842.1"/>
    <property type="molecule type" value="Genomic_DNA"/>
</dbReference>
<proteinExistence type="predicted"/>
<dbReference type="RefSeq" id="WP_157683674.1">
    <property type="nucleotide sequence ID" value="NZ_LT629772.1"/>
</dbReference>
<sequence length="204" mass="22364">MIMGILGPRKGLDRAVHRSWLDATRDADLSAGSLLAWANSTDGRFVIGSVGVLSVSSGDPDRLVWRHIGWHQIERGGFDADTTTLRWTLYADQDGQGGPDRHDGLDGAVALQHPGRLPMVFRDRVNTSIAVEQFIGLGDDEPAPGRQHRTPGVIVSGRRDLGRRNAPIHWHVSVPRGISWDSPGIRELAAESLLRMRAEYDPNG</sequence>
<dbReference type="STRING" id="630515.SAMN04489812_4828"/>
<reference evidence="1 2" key="1">
    <citation type="submission" date="2016-10" db="EMBL/GenBank/DDBJ databases">
        <authorList>
            <person name="de Groot N.N."/>
        </authorList>
    </citation>
    <scope>NUCLEOTIDE SEQUENCE [LARGE SCALE GENOMIC DNA]</scope>
    <source>
        <strain evidence="1 2">DSM 21800</strain>
    </source>
</reference>
<evidence type="ECO:0000313" key="1">
    <source>
        <dbReference type="EMBL" id="SDT25842.1"/>
    </source>
</evidence>
<gene>
    <name evidence="1" type="ORF">SAMN04489812_4828</name>
</gene>
<organism evidence="1 2">
    <name type="scientific">Microlunatus soli</name>
    <dbReference type="NCBI Taxonomy" id="630515"/>
    <lineage>
        <taxon>Bacteria</taxon>
        <taxon>Bacillati</taxon>
        <taxon>Actinomycetota</taxon>
        <taxon>Actinomycetes</taxon>
        <taxon>Propionibacteriales</taxon>
        <taxon>Propionibacteriaceae</taxon>
        <taxon>Microlunatus</taxon>
    </lineage>
</organism>
<protein>
    <submittedName>
        <fullName evidence="1">Uncharacterized protein</fullName>
    </submittedName>
</protein>
<accession>A0A1H1YWV6</accession>
<dbReference type="AlphaFoldDB" id="A0A1H1YWV6"/>